<keyword evidence="1 6" id="KW-1277">Toxin-antitoxin system</keyword>
<comment type="function">
    <text evidence="6">Toxic component of a toxin-antitoxin (TA) system. An RNase.</text>
</comment>
<dbReference type="SUPFAM" id="SSF88723">
    <property type="entry name" value="PIN domain-like"/>
    <property type="match status" value="1"/>
</dbReference>
<dbReference type="Proteomes" id="UP000442535">
    <property type="component" value="Unassembled WGS sequence"/>
</dbReference>
<evidence type="ECO:0000313" key="8">
    <source>
        <dbReference type="EMBL" id="MST49342.1"/>
    </source>
</evidence>
<evidence type="ECO:0000256" key="4">
    <source>
        <dbReference type="ARBA" id="ARBA00022801"/>
    </source>
</evidence>
<dbReference type="EC" id="3.1.-.-" evidence="6"/>
<evidence type="ECO:0000256" key="2">
    <source>
        <dbReference type="ARBA" id="ARBA00022722"/>
    </source>
</evidence>
<evidence type="ECO:0000256" key="3">
    <source>
        <dbReference type="ARBA" id="ARBA00022723"/>
    </source>
</evidence>
<feature type="binding site" evidence="6">
    <location>
        <position position="97"/>
    </location>
    <ligand>
        <name>Mg(2+)</name>
        <dbReference type="ChEBI" id="CHEBI:18420"/>
    </ligand>
</feature>
<dbReference type="HAMAP" id="MF_00265">
    <property type="entry name" value="VapC_Nob1"/>
    <property type="match status" value="1"/>
</dbReference>
<gene>
    <name evidence="6" type="primary">vapC</name>
    <name evidence="8" type="ORF">FYJ63_03685</name>
</gene>
<dbReference type="InterPro" id="IPR002716">
    <property type="entry name" value="PIN_dom"/>
</dbReference>
<dbReference type="GO" id="GO:0004540">
    <property type="term" value="F:RNA nuclease activity"/>
    <property type="evidence" value="ECO:0007669"/>
    <property type="project" value="InterPro"/>
</dbReference>
<evidence type="ECO:0000256" key="1">
    <source>
        <dbReference type="ARBA" id="ARBA00022649"/>
    </source>
</evidence>
<evidence type="ECO:0000256" key="5">
    <source>
        <dbReference type="ARBA" id="ARBA00022842"/>
    </source>
</evidence>
<dbReference type="GO" id="GO:0000287">
    <property type="term" value="F:magnesium ion binding"/>
    <property type="evidence" value="ECO:0007669"/>
    <property type="project" value="UniProtKB-UniRule"/>
</dbReference>
<dbReference type="EMBL" id="VUMY01000005">
    <property type="protein sequence ID" value="MST49342.1"/>
    <property type="molecule type" value="Genomic_DNA"/>
</dbReference>
<dbReference type="Pfam" id="PF01850">
    <property type="entry name" value="PIN"/>
    <property type="match status" value="1"/>
</dbReference>
<sequence length="130" mass="14801">MTRYLLDANVLIALSSSTHPDYEKANLWVKKNHELLICPITQGALLRYLMWSKQNLTDARGLILQMRDTHRYLWIPADLNYDDADFARITGHKQVTDLYLAELARHHGALLATFDTGIAGLRPEAVSLIQ</sequence>
<protein>
    <recommendedName>
        <fullName evidence="6">Ribonuclease VapC</fullName>
        <shortName evidence="6">RNase VapC</shortName>
        <ecNumber evidence="6">3.1.-.-</ecNumber>
    </recommendedName>
    <alternativeName>
        <fullName evidence="6">Toxin VapC</fullName>
    </alternativeName>
</protein>
<keyword evidence="6" id="KW-0800">Toxin</keyword>
<organism evidence="8 9">
    <name type="scientific">Mobiluncus porci</name>
    <dbReference type="NCBI Taxonomy" id="2652278"/>
    <lineage>
        <taxon>Bacteria</taxon>
        <taxon>Bacillati</taxon>
        <taxon>Actinomycetota</taxon>
        <taxon>Actinomycetes</taxon>
        <taxon>Actinomycetales</taxon>
        <taxon>Actinomycetaceae</taxon>
        <taxon>Mobiluncus</taxon>
    </lineage>
</organism>
<keyword evidence="3 6" id="KW-0479">Metal-binding</keyword>
<reference evidence="8 9" key="1">
    <citation type="submission" date="2019-08" db="EMBL/GenBank/DDBJ databases">
        <title>In-depth cultivation of the pig gut microbiome towards novel bacterial diversity and tailored functional studies.</title>
        <authorList>
            <person name="Wylensek D."/>
            <person name="Hitch T.C.A."/>
            <person name="Clavel T."/>
        </authorList>
    </citation>
    <scope>NUCLEOTIDE SEQUENCE [LARGE SCALE GENOMIC DNA]</scope>
    <source>
        <strain evidence="8 9">RF-GAM-744-WT-7</strain>
    </source>
</reference>
<dbReference type="InterPro" id="IPR029060">
    <property type="entry name" value="PIN-like_dom_sf"/>
</dbReference>
<keyword evidence="4 6" id="KW-0378">Hydrolase</keyword>
<comment type="caution">
    <text evidence="8">The sequence shown here is derived from an EMBL/GenBank/DDBJ whole genome shotgun (WGS) entry which is preliminary data.</text>
</comment>
<comment type="similarity">
    <text evidence="6">Belongs to the PINc/VapC protein family.</text>
</comment>
<evidence type="ECO:0000259" key="7">
    <source>
        <dbReference type="Pfam" id="PF01850"/>
    </source>
</evidence>
<evidence type="ECO:0000256" key="6">
    <source>
        <dbReference type="HAMAP-Rule" id="MF_00265"/>
    </source>
</evidence>
<keyword evidence="2 6" id="KW-0540">Nuclease</keyword>
<keyword evidence="9" id="KW-1185">Reference proteome</keyword>
<dbReference type="RefSeq" id="WP_154543891.1">
    <property type="nucleotide sequence ID" value="NZ_JAQYQY010000003.1"/>
</dbReference>
<dbReference type="GO" id="GO:0016787">
    <property type="term" value="F:hydrolase activity"/>
    <property type="evidence" value="ECO:0007669"/>
    <property type="project" value="UniProtKB-KW"/>
</dbReference>
<dbReference type="Gene3D" id="3.40.50.1010">
    <property type="entry name" value="5'-nuclease"/>
    <property type="match status" value="1"/>
</dbReference>
<dbReference type="GO" id="GO:0090729">
    <property type="term" value="F:toxin activity"/>
    <property type="evidence" value="ECO:0007669"/>
    <property type="project" value="UniProtKB-KW"/>
</dbReference>
<dbReference type="InterPro" id="IPR022907">
    <property type="entry name" value="VapC_family"/>
</dbReference>
<proteinExistence type="inferred from homology"/>
<keyword evidence="5 6" id="KW-0460">Magnesium</keyword>
<feature type="binding site" evidence="6">
    <location>
        <position position="7"/>
    </location>
    <ligand>
        <name>Mg(2+)</name>
        <dbReference type="ChEBI" id="CHEBI:18420"/>
    </ligand>
</feature>
<dbReference type="AlphaFoldDB" id="A0A7K0K1I4"/>
<feature type="domain" description="PIN" evidence="7">
    <location>
        <begin position="4"/>
        <end position="119"/>
    </location>
</feature>
<comment type="cofactor">
    <cofactor evidence="6">
        <name>Mg(2+)</name>
        <dbReference type="ChEBI" id="CHEBI:18420"/>
    </cofactor>
</comment>
<name>A0A7K0K1I4_9ACTO</name>
<evidence type="ECO:0000313" key="9">
    <source>
        <dbReference type="Proteomes" id="UP000442535"/>
    </source>
</evidence>
<accession>A0A7K0K1I4</accession>